<keyword evidence="1" id="KW-0732">Signal</keyword>
<evidence type="ECO:0000313" key="3">
    <source>
        <dbReference type="EMBL" id="SLN30632.1"/>
    </source>
</evidence>
<dbReference type="STRING" id="658057.SAMN04488032_108148"/>
<dbReference type="SUPFAM" id="SSF56219">
    <property type="entry name" value="DNase I-like"/>
    <property type="match status" value="1"/>
</dbReference>
<feature type="domain" description="Endonuclease/exonuclease/phosphatase" evidence="2">
    <location>
        <begin position="48"/>
        <end position="333"/>
    </location>
</feature>
<dbReference type="GO" id="GO:0003824">
    <property type="term" value="F:catalytic activity"/>
    <property type="evidence" value="ECO:0007669"/>
    <property type="project" value="InterPro"/>
</dbReference>
<evidence type="ECO:0000313" key="4">
    <source>
        <dbReference type="Proteomes" id="UP000193307"/>
    </source>
</evidence>
<proteinExistence type="predicted"/>
<accession>A0A1Y5S1Z3</accession>
<feature type="chain" id="PRO_5010989056" description="Endonuclease/exonuclease/phosphatase domain-containing protein" evidence="1">
    <location>
        <begin position="20"/>
        <end position="354"/>
    </location>
</feature>
<feature type="signal peptide" evidence="1">
    <location>
        <begin position="1"/>
        <end position="19"/>
    </location>
</feature>
<dbReference type="Gene3D" id="3.60.10.10">
    <property type="entry name" value="Endonuclease/exonuclease/phosphatase"/>
    <property type="match status" value="1"/>
</dbReference>
<sequence length="354" mass="38661">MIRSALIFCFFLLPNALFAQDVLRVATWNPELSRKGPGLLVRDILSGKDAQVSHAIAHIENINPDVILLTGIDTDFDGHTARALAAAFTQAGAEYPYVLSRISNAGLATGRDLNKNGILGEQQDAQSFGAFHGQGGLALLSRLPIDVDGLRDFSTLLWRDLPDARLPNSYFDAQDLDVLRLSSSSHWDVPITWGLKSLNLLAFYATTPVFDGDEDRNGWRNADEIAFWRHYLDGRIDTPAPTGPFIFLGDANLDPNDGGGHHADMQQLLADPRLQDPQPRAQFAASIANDTHTGDAALDTADWDDPVPGNLRVDYVLPSAEFTVVATGVEWSNSSNAEGPLFRHGLVWVDLARP</sequence>
<dbReference type="InterPro" id="IPR005135">
    <property type="entry name" value="Endo/exonuclease/phosphatase"/>
</dbReference>
<keyword evidence="4" id="KW-1185">Reference proteome</keyword>
<reference evidence="3 4" key="1">
    <citation type="submission" date="2017-03" db="EMBL/GenBank/DDBJ databases">
        <authorList>
            <person name="Afonso C.L."/>
            <person name="Miller P.J."/>
            <person name="Scott M.A."/>
            <person name="Spackman E."/>
            <person name="Goraichik I."/>
            <person name="Dimitrov K.M."/>
            <person name="Suarez D.L."/>
            <person name="Swayne D.E."/>
        </authorList>
    </citation>
    <scope>NUCLEOTIDE SEQUENCE [LARGE SCALE GENOMIC DNA]</scope>
    <source>
        <strain evidence="3 4">CECT 7971</strain>
    </source>
</reference>
<dbReference type="Proteomes" id="UP000193307">
    <property type="component" value="Unassembled WGS sequence"/>
</dbReference>
<evidence type="ECO:0000259" key="2">
    <source>
        <dbReference type="Pfam" id="PF03372"/>
    </source>
</evidence>
<organism evidence="3 4">
    <name type="scientific">Pacificibacter marinus</name>
    <dbReference type="NCBI Taxonomy" id="658057"/>
    <lineage>
        <taxon>Bacteria</taxon>
        <taxon>Pseudomonadati</taxon>
        <taxon>Pseudomonadota</taxon>
        <taxon>Alphaproteobacteria</taxon>
        <taxon>Rhodobacterales</taxon>
        <taxon>Roseobacteraceae</taxon>
        <taxon>Pacificibacter</taxon>
    </lineage>
</organism>
<gene>
    <name evidence="3" type="ORF">PAM7971_01160</name>
</gene>
<dbReference type="InterPro" id="IPR036691">
    <property type="entry name" value="Endo/exonu/phosph_ase_sf"/>
</dbReference>
<evidence type="ECO:0000256" key="1">
    <source>
        <dbReference type="SAM" id="SignalP"/>
    </source>
</evidence>
<name>A0A1Y5S1Z3_9RHOB</name>
<protein>
    <recommendedName>
        <fullName evidence="2">Endonuclease/exonuclease/phosphatase domain-containing protein</fullName>
    </recommendedName>
</protein>
<dbReference type="Pfam" id="PF03372">
    <property type="entry name" value="Exo_endo_phos"/>
    <property type="match status" value="1"/>
</dbReference>
<dbReference type="EMBL" id="FWFW01000003">
    <property type="protein sequence ID" value="SLN30632.1"/>
    <property type="molecule type" value="Genomic_DNA"/>
</dbReference>
<dbReference type="AlphaFoldDB" id="A0A1Y5S1Z3"/>
<dbReference type="RefSeq" id="WP_244515643.1">
    <property type="nucleotide sequence ID" value="NZ_FNZV01000008.1"/>
</dbReference>